<accession>A0AAD7NI00</accession>
<comment type="caution">
    <text evidence="2">The sequence shown here is derived from an EMBL/GenBank/DDBJ whole genome shotgun (WGS) entry which is preliminary data.</text>
</comment>
<gene>
    <name evidence="2" type="ORF">DFH07DRAFT_816590</name>
</gene>
<feature type="compositionally biased region" description="Gly residues" evidence="1">
    <location>
        <begin position="1"/>
        <end position="10"/>
    </location>
</feature>
<evidence type="ECO:0000313" key="2">
    <source>
        <dbReference type="EMBL" id="KAJ7760743.1"/>
    </source>
</evidence>
<reference evidence="2" key="1">
    <citation type="submission" date="2023-03" db="EMBL/GenBank/DDBJ databases">
        <title>Massive genome expansion in bonnet fungi (Mycena s.s.) driven by repeated elements and novel gene families across ecological guilds.</title>
        <authorList>
            <consortium name="Lawrence Berkeley National Laboratory"/>
            <person name="Harder C.B."/>
            <person name="Miyauchi S."/>
            <person name="Viragh M."/>
            <person name="Kuo A."/>
            <person name="Thoen E."/>
            <person name="Andreopoulos B."/>
            <person name="Lu D."/>
            <person name="Skrede I."/>
            <person name="Drula E."/>
            <person name="Henrissat B."/>
            <person name="Morin E."/>
            <person name="Kohler A."/>
            <person name="Barry K."/>
            <person name="LaButti K."/>
            <person name="Morin E."/>
            <person name="Salamov A."/>
            <person name="Lipzen A."/>
            <person name="Mereny Z."/>
            <person name="Hegedus B."/>
            <person name="Baldrian P."/>
            <person name="Stursova M."/>
            <person name="Weitz H."/>
            <person name="Taylor A."/>
            <person name="Grigoriev I.V."/>
            <person name="Nagy L.G."/>
            <person name="Martin F."/>
            <person name="Kauserud H."/>
        </authorList>
    </citation>
    <scope>NUCLEOTIDE SEQUENCE</scope>
    <source>
        <strain evidence="2">CBHHK188m</strain>
    </source>
</reference>
<sequence>MALALTGGGHRSASVDSDSSGSDELQEHSETSSFNFMFTPSSTVHSAPSGSRSADPEFVNRFWKRVAELTSRYHNVEHEWIGTAEVREWNKVNPPPCSKCRNSRTSRTCTIEEGHLGCIPCREAKIACDRKATFIFDMTKDHFFPTYDEFICVYEKRQRGQMRKFKQAENTFRSSAKSKDALNTARGRKTLLKEVYDPVLALEDSQKRMTAQMTELNHRLQLVTTELETFRSRDDSLRERRDQLQQHHAAQQFNIGCLTAHWSHIANTVRVVQHCIKNLHNSREAVGPDVMALTAAVSSFIEELRPIGGLINSLGPMQGTSG</sequence>
<proteinExistence type="predicted"/>
<dbReference type="Proteomes" id="UP001215280">
    <property type="component" value="Unassembled WGS sequence"/>
</dbReference>
<organism evidence="2 3">
    <name type="scientific">Mycena maculata</name>
    <dbReference type="NCBI Taxonomy" id="230809"/>
    <lineage>
        <taxon>Eukaryota</taxon>
        <taxon>Fungi</taxon>
        <taxon>Dikarya</taxon>
        <taxon>Basidiomycota</taxon>
        <taxon>Agaricomycotina</taxon>
        <taxon>Agaricomycetes</taxon>
        <taxon>Agaricomycetidae</taxon>
        <taxon>Agaricales</taxon>
        <taxon>Marasmiineae</taxon>
        <taxon>Mycenaceae</taxon>
        <taxon>Mycena</taxon>
    </lineage>
</organism>
<feature type="region of interest" description="Disordered" evidence="1">
    <location>
        <begin position="1"/>
        <end position="30"/>
    </location>
</feature>
<name>A0AAD7NI00_9AGAR</name>
<dbReference type="AlphaFoldDB" id="A0AAD7NI00"/>
<dbReference type="EMBL" id="JARJLG010000048">
    <property type="protein sequence ID" value="KAJ7760743.1"/>
    <property type="molecule type" value="Genomic_DNA"/>
</dbReference>
<feature type="compositionally biased region" description="Low complexity" evidence="1">
    <location>
        <begin position="12"/>
        <end position="23"/>
    </location>
</feature>
<evidence type="ECO:0000256" key="1">
    <source>
        <dbReference type="SAM" id="MobiDB-lite"/>
    </source>
</evidence>
<protein>
    <submittedName>
        <fullName evidence="2">Uncharacterized protein</fullName>
    </submittedName>
</protein>
<evidence type="ECO:0000313" key="3">
    <source>
        <dbReference type="Proteomes" id="UP001215280"/>
    </source>
</evidence>
<keyword evidence="3" id="KW-1185">Reference proteome</keyword>